<keyword evidence="6" id="KW-1185">Reference proteome</keyword>
<dbReference type="InterPro" id="IPR052587">
    <property type="entry name" value="TELO2-interacting_protein_1"/>
</dbReference>
<dbReference type="OrthoDB" id="6781668at2759"/>
<dbReference type="STRING" id="1064592.G0V6E4"/>
<feature type="compositionally biased region" description="Acidic residues" evidence="1">
    <location>
        <begin position="831"/>
        <end position="840"/>
    </location>
</feature>
<evidence type="ECO:0000259" key="3">
    <source>
        <dbReference type="Pfam" id="PF24181"/>
    </source>
</evidence>
<dbReference type="PIRSF" id="PIRSF005250">
    <property type="entry name" value="UCP005250"/>
    <property type="match status" value="1"/>
</dbReference>
<feature type="domain" description="TEL2-interacting protein 1 second TPR" evidence="4">
    <location>
        <begin position="377"/>
        <end position="636"/>
    </location>
</feature>
<dbReference type="AlphaFoldDB" id="G0V6E4"/>
<reference evidence="5 6" key="1">
    <citation type="journal article" date="2011" name="Proc. Natl. Acad. Sci. U.S.A.">
        <title>Evolutionary erosion of yeast sex chromosomes by mating-type switching accidents.</title>
        <authorList>
            <person name="Gordon J.L."/>
            <person name="Armisen D."/>
            <person name="Proux-Wera E."/>
            <person name="Oheigeartaigh S.S."/>
            <person name="Byrne K.P."/>
            <person name="Wolfe K.H."/>
        </authorList>
    </citation>
    <scope>NUCLEOTIDE SEQUENCE [LARGE SCALE GENOMIC DNA]</scope>
    <source>
        <strain evidence="6">ATCC 76901 / BCRC 22586 / CBS 4309 / NBRC 1992 / NRRL Y-12630</strain>
    </source>
</reference>
<dbReference type="KEGG" id="ncs:NCAS_0A04780"/>
<feature type="domain" description="TTI1 N-terminal TPR" evidence="2">
    <location>
        <begin position="6"/>
        <end position="369"/>
    </location>
</feature>
<dbReference type="InterPro" id="IPR059075">
    <property type="entry name" value="TPR_TTI1_2nd_yeast"/>
</dbReference>
<dbReference type="OMA" id="PHPKKPW"/>
<dbReference type="HOGENOM" id="CLU_005544_0_0_1"/>
<evidence type="ECO:0000259" key="2">
    <source>
        <dbReference type="Pfam" id="PF24173"/>
    </source>
</evidence>
<dbReference type="GO" id="GO:0110078">
    <property type="term" value="C:TTT Hsp90 cochaperone complex"/>
    <property type="evidence" value="ECO:0007669"/>
    <property type="project" value="EnsemblFungi"/>
</dbReference>
<protein>
    <recommendedName>
        <fullName evidence="7">TEL2-interacting protein 1</fullName>
    </recommendedName>
</protein>
<evidence type="ECO:0000313" key="5">
    <source>
        <dbReference type="EMBL" id="CCC67036.1"/>
    </source>
</evidence>
<dbReference type="InterPro" id="IPR057567">
    <property type="entry name" value="TPR_TTI1_C"/>
</dbReference>
<dbReference type="eggNOG" id="KOG4524">
    <property type="taxonomic scope" value="Eukaryota"/>
</dbReference>
<feature type="compositionally biased region" description="Basic and acidic residues" evidence="1">
    <location>
        <begin position="841"/>
        <end position="851"/>
    </location>
</feature>
<dbReference type="InParanoid" id="G0V6E4"/>
<dbReference type="Pfam" id="PF24181">
    <property type="entry name" value="TPR_TTI1_C"/>
    <property type="match status" value="1"/>
</dbReference>
<dbReference type="GO" id="GO:0005737">
    <property type="term" value="C:cytoplasm"/>
    <property type="evidence" value="ECO:0007669"/>
    <property type="project" value="TreeGrafter"/>
</dbReference>
<dbReference type="InterPro" id="IPR049362">
    <property type="entry name" value="TTI1_rpt"/>
</dbReference>
<dbReference type="InterPro" id="IPR057566">
    <property type="entry name" value="TPR_TTI1_N"/>
</dbReference>
<feature type="domain" description="TTI1 C-terminal TPR" evidence="3">
    <location>
        <begin position="791"/>
        <end position="963"/>
    </location>
</feature>
<name>G0V6E4_NAUCA</name>
<dbReference type="FunCoup" id="G0V6E4">
    <property type="interactions" value="656"/>
</dbReference>
<dbReference type="InterPro" id="IPR016441">
    <property type="entry name" value="Tti1"/>
</dbReference>
<dbReference type="Proteomes" id="UP000001640">
    <property type="component" value="Chromosome 1"/>
</dbReference>
<evidence type="ECO:0000256" key="1">
    <source>
        <dbReference type="SAM" id="MobiDB-lite"/>
    </source>
</evidence>
<evidence type="ECO:0000259" key="4">
    <source>
        <dbReference type="Pfam" id="PF26245"/>
    </source>
</evidence>
<reference key="2">
    <citation type="submission" date="2011-08" db="EMBL/GenBank/DDBJ databases">
        <title>Genome sequence of Naumovozyma castellii.</title>
        <authorList>
            <person name="Gordon J.L."/>
            <person name="Armisen D."/>
            <person name="Proux-Wera E."/>
            <person name="OhEigeartaigh S.S."/>
            <person name="Byrne K.P."/>
            <person name="Wolfe K.H."/>
        </authorList>
    </citation>
    <scope>NUCLEOTIDE SEQUENCE</scope>
    <source>
        <strain>Type strain:CBS 4309</strain>
    </source>
</reference>
<gene>
    <name evidence="5" type="primary">NCAS0A04780</name>
    <name evidence="5" type="ordered locus">NCAS_0A04780</name>
</gene>
<evidence type="ECO:0000313" key="6">
    <source>
        <dbReference type="Proteomes" id="UP000001640"/>
    </source>
</evidence>
<dbReference type="PANTHER" id="PTHR18460:SF3">
    <property type="entry name" value="TELO2-INTERACTING PROTEIN 1 HOMOLOG"/>
    <property type="match status" value="1"/>
</dbReference>
<proteinExistence type="predicted"/>
<dbReference type="GeneID" id="96900521"/>
<dbReference type="Pfam" id="PF21547">
    <property type="entry name" value="TTI1"/>
    <property type="match status" value="1"/>
</dbReference>
<dbReference type="InterPro" id="IPR016024">
    <property type="entry name" value="ARM-type_fold"/>
</dbReference>
<dbReference type="Pfam" id="PF24173">
    <property type="entry name" value="TPR_TTI1_N"/>
    <property type="match status" value="1"/>
</dbReference>
<dbReference type="EMBL" id="HE576752">
    <property type="protein sequence ID" value="CCC67036.1"/>
    <property type="molecule type" value="Genomic_DNA"/>
</dbReference>
<accession>G0V6E4</accession>
<organism evidence="5 6">
    <name type="scientific">Naumovozyma castellii</name>
    <name type="common">Yeast</name>
    <name type="synonym">Saccharomyces castellii</name>
    <dbReference type="NCBI Taxonomy" id="27288"/>
    <lineage>
        <taxon>Eukaryota</taxon>
        <taxon>Fungi</taxon>
        <taxon>Dikarya</taxon>
        <taxon>Ascomycota</taxon>
        <taxon>Saccharomycotina</taxon>
        <taxon>Saccharomycetes</taxon>
        <taxon>Saccharomycetales</taxon>
        <taxon>Saccharomycetaceae</taxon>
        <taxon>Naumovozyma</taxon>
    </lineage>
</organism>
<dbReference type="Pfam" id="PF26245">
    <property type="entry name" value="TPR_TTI1_2nd_yeast"/>
    <property type="match status" value="1"/>
</dbReference>
<dbReference type="SUPFAM" id="SSF48371">
    <property type="entry name" value="ARM repeat"/>
    <property type="match status" value="1"/>
</dbReference>
<sequence>MESMAFNDVKPACIELSRFAFLPTENFDPNSKDLLGALIKLEGQLSKYQDGSLSTRLADYIFVPISSLLKQKALGDQQTEQIILLLYHLLRLCWSSDGTFPQALAKQLFPLITFLISPDKENKKLKNRASEFKNIAVKTLCQFFKSLKAQPYHYVFFLNEEGSPLFSLGHGITILLDIILENPTESALQIHAIRALRILYHDIIKDGEILSFVLPGNVSTFAKVLCAPGITVHSKVVLEVLSLLGSLLQVVYDDMILEVNLVDKITDLKDLNIEDNMEEEEFGNLGTKVIIEETKFQDLGKNRHRTTSWLRGTSGQVKLALQSFIPKLIQRENKQIEVALAEFVSKLLERCEKSLNNCEVLFIKTLLDLRLDPNYLINNHINVLKNILMDDVNKLNDYVQFENIRKINSLRFAINIISERESNPAWLLEITSKLVACLTYIPMEKQYSLKLRKEKKIAEQNSNIIVSGMKPFDEIRSNTLVSKAEYLPTSEKLIPQVSKEMEVIIQNIINTLGSVLRKENKLETVVDYLLSERVESPVTEKSMTLWTSTQLLVENHVVDTNMDSFINIDGFSPLIKYDTSCFAILEYCNDFFQEITFSLEGQIMDKDRENAICIILNSITLISRIMKDDFESELIDYLYIIIDNLASSSARVREFAQICSLSVADELYDGSVDKLILNNVDYLVESISMRLNSGMINHVSVVLMVICKIAGFQTIQSFKDVIETIFKLLESYHGYSELCLEFFQLFEVILLEMKKEYLVVGDMDSIKRITNERIITSSFKPWGLENIEQALEALKTWETSNIDSQVSDDTFDENEPRNFQEYFDSRLREVDSDDESDVDSTFDKDEDKGANDEEEEEEKQEEKWVSPIPQDAYKIMLQILGYGDRLLTHPSKPLQIQILKVINLMIPMLSTQHNLLLPQTAQIWDGIVDCVVRTDYSIVKASSECLQTLIHYSGDFISKRFCDLWEKLNKESFILRDLKRNNSNDREDQFQVGFHVKFPPVTRDALVSVSNMLLEGISITEMLISETVITDMVYCCLHVLPREKIASNSLVLADIVWSIVN</sequence>
<dbReference type="RefSeq" id="XP_003673423.1">
    <property type="nucleotide sequence ID" value="XM_003673375.1"/>
</dbReference>
<dbReference type="PANTHER" id="PTHR18460">
    <property type="entry name" value="TEL2 INTERACTING PROTEIN 1 TTI1 FAMILY MEMBER"/>
    <property type="match status" value="1"/>
</dbReference>
<evidence type="ECO:0008006" key="7">
    <source>
        <dbReference type="Google" id="ProtNLM"/>
    </source>
</evidence>
<feature type="region of interest" description="Disordered" evidence="1">
    <location>
        <begin position="822"/>
        <end position="865"/>
    </location>
</feature>